<dbReference type="CDD" id="cd00109">
    <property type="entry name" value="Kunitz-type"/>
    <property type="match status" value="1"/>
</dbReference>
<gene>
    <name evidence="5" type="ORF">CAPTEDRAFT_40928</name>
</gene>
<dbReference type="EMBL" id="AMQN01009142">
    <property type="status" value="NOT_ANNOTATED_CDS"/>
    <property type="molecule type" value="Genomic_DNA"/>
</dbReference>
<dbReference type="GO" id="GO:0004867">
    <property type="term" value="F:serine-type endopeptidase inhibitor activity"/>
    <property type="evidence" value="ECO:0007669"/>
    <property type="project" value="UniProtKB-KW"/>
</dbReference>
<dbReference type="OrthoDB" id="4473401at2759"/>
<dbReference type="PANTHER" id="PTHR47247">
    <property type="entry name" value="KUNITZ-TYPE PROTEASE INHIBITOR 2"/>
    <property type="match status" value="1"/>
</dbReference>
<dbReference type="PRINTS" id="PR00759">
    <property type="entry name" value="BASICPTASE"/>
</dbReference>
<dbReference type="InterPro" id="IPR036880">
    <property type="entry name" value="Kunitz_BPTI_sf"/>
</dbReference>
<feature type="non-terminal residue" evidence="5">
    <location>
        <position position="1"/>
    </location>
</feature>
<evidence type="ECO:0000256" key="3">
    <source>
        <dbReference type="ARBA" id="ARBA00023157"/>
    </source>
</evidence>
<dbReference type="OMA" id="NTGFHEE"/>
<dbReference type="Gene3D" id="4.10.410.10">
    <property type="entry name" value="Pancreatic trypsin inhibitor Kunitz domain"/>
    <property type="match status" value="1"/>
</dbReference>
<evidence type="ECO:0000313" key="7">
    <source>
        <dbReference type="Proteomes" id="UP000014760"/>
    </source>
</evidence>
<keyword evidence="2" id="KW-0722">Serine protease inhibitor</keyword>
<dbReference type="Proteomes" id="UP000014760">
    <property type="component" value="Unassembled WGS sequence"/>
</dbReference>
<organism evidence="5">
    <name type="scientific">Capitella teleta</name>
    <name type="common">Polychaete worm</name>
    <dbReference type="NCBI Taxonomy" id="283909"/>
    <lineage>
        <taxon>Eukaryota</taxon>
        <taxon>Metazoa</taxon>
        <taxon>Spiralia</taxon>
        <taxon>Lophotrochozoa</taxon>
        <taxon>Annelida</taxon>
        <taxon>Polychaeta</taxon>
        <taxon>Sedentaria</taxon>
        <taxon>Scolecida</taxon>
        <taxon>Capitellidae</taxon>
        <taxon>Capitella</taxon>
    </lineage>
</organism>
<dbReference type="PROSITE" id="PS00280">
    <property type="entry name" value="BPTI_KUNITZ_1"/>
    <property type="match status" value="1"/>
</dbReference>
<keyword evidence="7" id="KW-1185">Reference proteome</keyword>
<reference evidence="5 7" key="2">
    <citation type="journal article" date="2013" name="Nature">
        <title>Insights into bilaterian evolution from three spiralian genomes.</title>
        <authorList>
            <person name="Simakov O."/>
            <person name="Marletaz F."/>
            <person name="Cho S.J."/>
            <person name="Edsinger-Gonzales E."/>
            <person name="Havlak P."/>
            <person name="Hellsten U."/>
            <person name="Kuo D.H."/>
            <person name="Larsson T."/>
            <person name="Lv J."/>
            <person name="Arendt D."/>
            <person name="Savage R."/>
            <person name="Osoegawa K."/>
            <person name="de Jong P."/>
            <person name="Grimwood J."/>
            <person name="Chapman J.A."/>
            <person name="Shapiro H."/>
            <person name="Aerts A."/>
            <person name="Otillar R.P."/>
            <person name="Terry A.Y."/>
            <person name="Boore J.L."/>
            <person name="Grigoriev I.V."/>
            <person name="Lindberg D.R."/>
            <person name="Seaver E.C."/>
            <person name="Weisblat D.A."/>
            <person name="Putnam N.H."/>
            <person name="Rokhsar D.S."/>
        </authorList>
    </citation>
    <scope>NUCLEOTIDE SEQUENCE</scope>
    <source>
        <strain evidence="5 7">I ESC-2004</strain>
    </source>
</reference>
<reference evidence="6" key="3">
    <citation type="submission" date="2015-06" db="UniProtKB">
        <authorList>
            <consortium name="EnsemblMetazoa"/>
        </authorList>
    </citation>
    <scope>IDENTIFICATION</scope>
</reference>
<sequence>GNCREHLIRWTYDVNKGDCVKFVYTGCGGNSNNYVTRNNCMTNCHQKREALLRKLSKPP</sequence>
<evidence type="ECO:0000259" key="4">
    <source>
        <dbReference type="PROSITE" id="PS50279"/>
    </source>
</evidence>
<evidence type="ECO:0000313" key="5">
    <source>
        <dbReference type="EMBL" id="ELU01751.1"/>
    </source>
</evidence>
<keyword evidence="1" id="KW-0646">Protease inhibitor</keyword>
<evidence type="ECO:0000256" key="1">
    <source>
        <dbReference type="ARBA" id="ARBA00022690"/>
    </source>
</evidence>
<evidence type="ECO:0000256" key="2">
    <source>
        <dbReference type="ARBA" id="ARBA00022900"/>
    </source>
</evidence>
<dbReference type="SMART" id="SM00131">
    <property type="entry name" value="KU"/>
    <property type="match status" value="1"/>
</dbReference>
<dbReference type="PROSITE" id="PS50279">
    <property type="entry name" value="BPTI_KUNITZ_2"/>
    <property type="match status" value="1"/>
</dbReference>
<dbReference type="InterPro" id="IPR002223">
    <property type="entry name" value="Kunitz_BPTI"/>
</dbReference>
<dbReference type="PANTHER" id="PTHR47247:SF1">
    <property type="entry name" value="KUNITZ-TYPE PROTEASE INHIBITOR 2"/>
    <property type="match status" value="1"/>
</dbReference>
<dbReference type="InterPro" id="IPR020901">
    <property type="entry name" value="Prtase_inh_Kunz-CS"/>
</dbReference>
<name>R7U6J0_CAPTE</name>
<dbReference type="Pfam" id="PF00014">
    <property type="entry name" value="Kunitz_BPTI"/>
    <property type="match status" value="1"/>
</dbReference>
<dbReference type="EnsemblMetazoa" id="CapteT40928">
    <property type="protein sequence ID" value="CapteP40928"/>
    <property type="gene ID" value="CapteG40928"/>
</dbReference>
<evidence type="ECO:0000313" key="6">
    <source>
        <dbReference type="EnsemblMetazoa" id="CapteP40928"/>
    </source>
</evidence>
<proteinExistence type="predicted"/>
<accession>R7U6J0</accession>
<feature type="non-terminal residue" evidence="5">
    <location>
        <position position="59"/>
    </location>
</feature>
<reference evidence="7" key="1">
    <citation type="submission" date="2012-12" db="EMBL/GenBank/DDBJ databases">
        <authorList>
            <person name="Hellsten U."/>
            <person name="Grimwood J."/>
            <person name="Chapman J.A."/>
            <person name="Shapiro H."/>
            <person name="Aerts A."/>
            <person name="Otillar R.P."/>
            <person name="Terry A.Y."/>
            <person name="Boore J.L."/>
            <person name="Simakov O."/>
            <person name="Marletaz F."/>
            <person name="Cho S.-J."/>
            <person name="Edsinger-Gonzales E."/>
            <person name="Havlak P."/>
            <person name="Kuo D.-H."/>
            <person name="Larsson T."/>
            <person name="Lv J."/>
            <person name="Arendt D."/>
            <person name="Savage R."/>
            <person name="Osoegawa K."/>
            <person name="de Jong P."/>
            <person name="Lindberg D.R."/>
            <person name="Seaver E.C."/>
            <person name="Weisblat D.A."/>
            <person name="Putnam N.H."/>
            <person name="Grigoriev I.V."/>
            <person name="Rokhsar D.S."/>
        </authorList>
    </citation>
    <scope>NUCLEOTIDE SEQUENCE</scope>
    <source>
        <strain evidence="7">I ESC-2004</strain>
    </source>
</reference>
<dbReference type="EMBL" id="KB304715">
    <property type="protein sequence ID" value="ELU01751.1"/>
    <property type="molecule type" value="Genomic_DNA"/>
</dbReference>
<dbReference type="HOGENOM" id="CLU_164133_4_2_1"/>
<keyword evidence="3" id="KW-1015">Disulfide bond</keyword>
<dbReference type="AlphaFoldDB" id="R7U6J0"/>
<dbReference type="SUPFAM" id="SSF57362">
    <property type="entry name" value="BPTI-like"/>
    <property type="match status" value="1"/>
</dbReference>
<dbReference type="STRING" id="283909.R7U6J0"/>
<protein>
    <recommendedName>
        <fullName evidence="4">BPTI/Kunitz inhibitor domain-containing protein</fullName>
    </recommendedName>
</protein>
<feature type="domain" description="BPTI/Kunitz inhibitor" evidence="4">
    <location>
        <begin position="1"/>
        <end position="44"/>
    </location>
</feature>